<comment type="caution">
    <text evidence="1">The sequence shown here is derived from an EMBL/GenBank/DDBJ whole genome shotgun (WGS) entry which is preliminary data.</text>
</comment>
<dbReference type="AlphaFoldDB" id="A0A8X8C936"/>
<proteinExistence type="predicted"/>
<keyword evidence="2" id="KW-1185">Reference proteome</keyword>
<evidence type="ECO:0000313" key="2">
    <source>
        <dbReference type="Proteomes" id="UP000886885"/>
    </source>
</evidence>
<accession>A0A8X8C936</accession>
<evidence type="ECO:0000313" key="1">
    <source>
        <dbReference type="EMBL" id="KAG6745715.1"/>
    </source>
</evidence>
<organism evidence="1 2">
    <name type="scientific">Populus tomentosa</name>
    <name type="common">Chinese white poplar</name>
    <dbReference type="NCBI Taxonomy" id="118781"/>
    <lineage>
        <taxon>Eukaryota</taxon>
        <taxon>Viridiplantae</taxon>
        <taxon>Streptophyta</taxon>
        <taxon>Embryophyta</taxon>
        <taxon>Tracheophyta</taxon>
        <taxon>Spermatophyta</taxon>
        <taxon>Magnoliopsida</taxon>
        <taxon>eudicotyledons</taxon>
        <taxon>Gunneridae</taxon>
        <taxon>Pentapetalae</taxon>
        <taxon>rosids</taxon>
        <taxon>fabids</taxon>
        <taxon>Malpighiales</taxon>
        <taxon>Salicaceae</taxon>
        <taxon>Saliceae</taxon>
        <taxon>Populus</taxon>
    </lineage>
</organism>
<protein>
    <recommendedName>
        <fullName evidence="3">N-acetylglucosaminylphosphatidylinositol deacetylase</fullName>
    </recommendedName>
</protein>
<gene>
    <name evidence="1" type="ORF">POTOM_050218</name>
</gene>
<dbReference type="EMBL" id="JAAWWB010000030">
    <property type="protein sequence ID" value="KAG6745715.1"/>
    <property type="molecule type" value="Genomic_DNA"/>
</dbReference>
<sequence length="73" mass="8708">MSVSLFPLPAEDRYVLISWWIITFDNYGVSGHCNHRDVRYGLNEHPQKSFHAMAEHSSQWVWYACCHKLLKWN</sequence>
<name>A0A8X8C936_POPTO</name>
<dbReference type="Proteomes" id="UP000886885">
    <property type="component" value="Chromosome 15D"/>
</dbReference>
<dbReference type="OrthoDB" id="10553093at2759"/>
<reference evidence="1" key="1">
    <citation type="journal article" date="2020" name="bioRxiv">
        <title>Hybrid origin of Populus tomentosa Carr. identified through genome sequencing and phylogenomic analysis.</title>
        <authorList>
            <person name="An X."/>
            <person name="Gao K."/>
            <person name="Chen Z."/>
            <person name="Li J."/>
            <person name="Yang X."/>
            <person name="Yang X."/>
            <person name="Zhou J."/>
            <person name="Guo T."/>
            <person name="Zhao T."/>
            <person name="Huang S."/>
            <person name="Miao D."/>
            <person name="Khan W.U."/>
            <person name="Rao P."/>
            <person name="Ye M."/>
            <person name="Lei B."/>
            <person name="Liao W."/>
            <person name="Wang J."/>
            <person name="Ji L."/>
            <person name="Li Y."/>
            <person name="Guo B."/>
            <person name="Mustafa N.S."/>
            <person name="Li S."/>
            <person name="Yun Q."/>
            <person name="Keller S.R."/>
            <person name="Mao J."/>
            <person name="Zhang R."/>
            <person name="Strauss S.H."/>
        </authorList>
    </citation>
    <scope>NUCLEOTIDE SEQUENCE</scope>
    <source>
        <strain evidence="1">GM15</strain>
        <tissue evidence="1">Leaf</tissue>
    </source>
</reference>
<evidence type="ECO:0008006" key="3">
    <source>
        <dbReference type="Google" id="ProtNLM"/>
    </source>
</evidence>